<dbReference type="AlphaFoldDB" id="A0A0D1Y362"/>
<dbReference type="STRING" id="1016849.A0A0D1Y362"/>
<feature type="compositionally biased region" description="Basic and acidic residues" evidence="1">
    <location>
        <begin position="249"/>
        <end position="269"/>
    </location>
</feature>
<feature type="compositionally biased region" description="Gly residues" evidence="1">
    <location>
        <begin position="381"/>
        <end position="394"/>
    </location>
</feature>
<reference evidence="2 3" key="1">
    <citation type="submission" date="2015-01" db="EMBL/GenBank/DDBJ databases">
        <title>The Genome Sequence of Exophiala sideris CBS121828.</title>
        <authorList>
            <consortium name="The Broad Institute Genomics Platform"/>
            <person name="Cuomo C."/>
            <person name="de Hoog S."/>
            <person name="Gorbushina A."/>
            <person name="Stielow B."/>
            <person name="Teixiera M."/>
            <person name="Abouelleil A."/>
            <person name="Chapman S.B."/>
            <person name="Priest M."/>
            <person name="Young S.K."/>
            <person name="Wortman J."/>
            <person name="Nusbaum C."/>
            <person name="Birren B."/>
        </authorList>
    </citation>
    <scope>NUCLEOTIDE SEQUENCE [LARGE SCALE GENOMIC DNA]</scope>
    <source>
        <strain evidence="2 3">CBS 121828</strain>
    </source>
</reference>
<feature type="compositionally biased region" description="Gly residues" evidence="1">
    <location>
        <begin position="346"/>
        <end position="369"/>
    </location>
</feature>
<organism evidence="2 3">
    <name type="scientific">Exophiala sideris</name>
    <dbReference type="NCBI Taxonomy" id="1016849"/>
    <lineage>
        <taxon>Eukaryota</taxon>
        <taxon>Fungi</taxon>
        <taxon>Dikarya</taxon>
        <taxon>Ascomycota</taxon>
        <taxon>Pezizomycotina</taxon>
        <taxon>Eurotiomycetes</taxon>
        <taxon>Chaetothyriomycetidae</taxon>
        <taxon>Chaetothyriales</taxon>
        <taxon>Herpotrichiellaceae</taxon>
        <taxon>Exophiala</taxon>
    </lineage>
</organism>
<name>A0A0D1Y362_9EURO</name>
<dbReference type="HOGENOM" id="CLU_744010_0_0_1"/>
<feature type="compositionally biased region" description="Low complexity" evidence="1">
    <location>
        <begin position="218"/>
        <end position="229"/>
    </location>
</feature>
<sequence length="394" mass="43474">MPDTKAAASFDALIQADRNRRKNEALANEIFGRNKQKENNRPAKAAPRTNDLASRITKRSNSVARSSSPRNPPSRPASSTPQNARSTRLATALTSPQVNIVSTPRGTTGKGLSIKGKAGPFTVEASNFAPGTTAADIESALQGDTVDDNGGNGMLSCRVISTSPAVVAEMVFSERAIADRVISTYNNQRADGRVLHLYLKQTDAGPTPLPQTSEVDLAPASEPAASSQPVIDNAMEDVEMDNEVGTSTYDDRDRRSRDGRKTEDNRDERYEDYDNERRGDRERDTDRDQDRDRERDRDRDRERERDRDRERERYERRDERDSGSSSYRRGAPRPENYNSRPSHYGNGVGGVPRGSFGGPGSYPRGGGGRMHSDDMARGGRGRGGFGGGYRRGFW</sequence>
<evidence type="ECO:0000256" key="1">
    <source>
        <dbReference type="SAM" id="MobiDB-lite"/>
    </source>
</evidence>
<dbReference type="OrthoDB" id="5374349at2759"/>
<dbReference type="EMBL" id="KN846954">
    <property type="protein sequence ID" value="KIV77312.1"/>
    <property type="molecule type" value="Genomic_DNA"/>
</dbReference>
<gene>
    <name evidence="2" type="ORF">PV11_09118</name>
</gene>
<evidence type="ECO:0000313" key="2">
    <source>
        <dbReference type="EMBL" id="KIV77312.1"/>
    </source>
</evidence>
<protein>
    <recommendedName>
        <fullName evidence="4">RRM domain-containing protein</fullName>
    </recommendedName>
</protein>
<feature type="compositionally biased region" description="Basic and acidic residues" evidence="1">
    <location>
        <begin position="275"/>
        <end position="322"/>
    </location>
</feature>
<dbReference type="Proteomes" id="UP000053599">
    <property type="component" value="Unassembled WGS sequence"/>
</dbReference>
<feature type="compositionally biased region" description="Low complexity" evidence="1">
    <location>
        <begin position="59"/>
        <end position="69"/>
    </location>
</feature>
<feature type="region of interest" description="Disordered" evidence="1">
    <location>
        <begin position="205"/>
        <end position="394"/>
    </location>
</feature>
<evidence type="ECO:0000313" key="3">
    <source>
        <dbReference type="Proteomes" id="UP000053599"/>
    </source>
</evidence>
<evidence type="ECO:0008006" key="4">
    <source>
        <dbReference type="Google" id="ProtNLM"/>
    </source>
</evidence>
<feature type="compositionally biased region" description="Polar residues" evidence="1">
    <location>
        <begin position="80"/>
        <end position="106"/>
    </location>
</feature>
<proteinExistence type="predicted"/>
<accession>A0A0D1Y362</accession>
<feature type="region of interest" description="Disordered" evidence="1">
    <location>
        <begin position="1"/>
        <end position="113"/>
    </location>
</feature>